<dbReference type="OrthoDB" id="5951504at2759"/>
<proteinExistence type="predicted"/>
<sequence>MERLKPSLRGSTHSLTSDAVSEEHEIKQIQSFLQLGEQEAVNGRYEGALRHYNDALDIDGNNVAILCARAAVYIERGNYVGAQKDAQKILVRNEKQPQAHYLLGVSLEYQGQHKNALMSFLRALTLDTSHASMLSEHITALSAQFCQIPKSLKAKDYDPYKRLVEAGLCMYHSKKYELSLCILEGAQKLETNQQGITMKMLLTMANCHSALKHPEVAISLYQDCLAMSQQTHDLLYQTKTLVNIASLFLQIGDTHQAIVYYEKLAALEKDLDNIKSETIPETWSKDLRTALHLNLSIAYKTIGNLKNAVNHAQLYVSIVGGGVEPESPRDGSGAQAYQHLGMLHFLLSNYEQSLKYYKTYLQKCKVNQNRAGMAQAYGALGNIYGALRNRILAETYHDQHIAIARKLKDAKLTCSGWELYGDTLMGLKEYEQATECYGEMLKVASKGVGKTRVTACCKLASAYKAMDKYQYSIFYYEEGCRLCEELGWKDMRIQCQFNLACILQHSTQHSELTQAHKYFSKLIPLLEKRLATHRDEEAFTAEEVQTQLQLCYEGMQCVQGKEGKKEEALQCAEMSRHHFFNNMADIKGTGSWDFTRLRHIVASQNATVLYFSVTEKMILVWIICPVNGLIRFHSIMSPKRDLTMKDHINNLVDGLWKTPGTENGQYNCEDRALPRNDTSLELIRRQYQALSKAPGSHQSSPKESTDSALGKSAERQLFNFLLGPIEDNLRELPPESPLVIIPDRELWHVPFHALEDWNRHHMYERLHITYVPCLALLDKVTKNELEHEKIQRQLQHERSSSRLGGLSQYIIGPQAFPRSHSVTKLGELKYDNELDRSDPKETSYPRLLKSGALNSPLHRSFTKEDTFSRFPSTGGKSEIDSKLRKSCPVLGTPATLGRVLGISTIDTLVSKTATGGDIVTSPMMVTDFLQVSGKDKCMVFGNPKLPQMLRLGGKEWRPPISLLHAQAEAHKVASYMEVEPIIREEATKGVFLDQISQATVLHIATFGSMEDGLLVWAPKSTSSEPFPEDSFLVTAKELAAVELRAQLVVLSCGYSSYPRSRKPGYLLPSAFLQAGAQCVLSLAWSLPNPAQDKFFYHFYNGLQNGRLVSIATAEAIDQLKQDDRFESLTNWAPFTLLGKDTHIDLGKIRHSMLDQEIDKVETAVAKDEEAALLNPKDYVPKLPSHEEKLSSLQDILVQILVQHSDKPDALHTLIRLLDDSLKRLHNPELNTVHRQLPEAINDSKSALTLLQFLDFQFQSKEEDLTKPFMIFPYHDDEHLVSASYECLKACSDILSNEECMRAVVELFPISQHTISQLIDVLAISKHAQEVQLKVSDLTVRPLWNKKETRALLTAIGFQQIGIILNFCSISKNKVLQSACLQLLLSLSTSKSNVLLHKLDVTLLGTGGVEKRSHPGGDNRTLPTLTPVMLPRNQLRLATPWMSSIELGEEMRDKIKLADSEGELYMKLRQEYQRAKTWHQLTIGAQGGEILDKVGRPRTTTPKVKVKPGSSASRNRVPISHVDTLTLPETAQRRDYAQYLLNERLNNINIKHKNDIKKIYLPYVSNSS</sequence>
<evidence type="ECO:0000313" key="2">
    <source>
        <dbReference type="EMBL" id="CAH1788066.1"/>
    </source>
</evidence>
<dbReference type="PANTHER" id="PTHR10098">
    <property type="entry name" value="RAPSYN-RELATED"/>
    <property type="match status" value="1"/>
</dbReference>
<dbReference type="EMBL" id="CAIIXF020000007">
    <property type="protein sequence ID" value="CAH1788066.1"/>
    <property type="molecule type" value="Genomic_DNA"/>
</dbReference>
<dbReference type="PANTHER" id="PTHR10098:SF108">
    <property type="entry name" value="TETRATRICOPEPTIDE REPEAT PROTEIN 28"/>
    <property type="match status" value="1"/>
</dbReference>
<dbReference type="Proteomes" id="UP000749559">
    <property type="component" value="Unassembled WGS sequence"/>
</dbReference>
<reference evidence="2" key="1">
    <citation type="submission" date="2022-03" db="EMBL/GenBank/DDBJ databases">
        <authorList>
            <person name="Martin C."/>
        </authorList>
    </citation>
    <scope>NUCLEOTIDE SEQUENCE</scope>
</reference>
<dbReference type="Gene3D" id="1.25.40.10">
    <property type="entry name" value="Tetratricopeptide repeat domain"/>
    <property type="match status" value="3"/>
</dbReference>
<dbReference type="Pfam" id="PF13176">
    <property type="entry name" value="TPR_7"/>
    <property type="match status" value="1"/>
</dbReference>
<dbReference type="InterPro" id="IPR019734">
    <property type="entry name" value="TPR_rpt"/>
</dbReference>
<comment type="caution">
    <text evidence="2">The sequence shown here is derived from an EMBL/GenBank/DDBJ whole genome shotgun (WGS) entry which is preliminary data.</text>
</comment>
<feature type="compositionally biased region" description="Polar residues" evidence="1">
    <location>
        <begin position="9"/>
        <end position="19"/>
    </location>
</feature>
<dbReference type="SUPFAM" id="SSF48452">
    <property type="entry name" value="TPR-like"/>
    <property type="match status" value="3"/>
</dbReference>
<dbReference type="Pfam" id="PF12770">
    <property type="entry name" value="CHAT"/>
    <property type="match status" value="2"/>
</dbReference>
<protein>
    <submittedName>
        <fullName evidence="2">Uncharacterized protein</fullName>
    </submittedName>
</protein>
<name>A0A8J1Y582_OWEFU</name>
<dbReference type="InterPro" id="IPR011990">
    <property type="entry name" value="TPR-like_helical_dom_sf"/>
</dbReference>
<evidence type="ECO:0000313" key="3">
    <source>
        <dbReference type="Proteomes" id="UP000749559"/>
    </source>
</evidence>
<feature type="region of interest" description="Disordered" evidence="1">
    <location>
        <begin position="1493"/>
        <end position="1515"/>
    </location>
</feature>
<evidence type="ECO:0000256" key="1">
    <source>
        <dbReference type="SAM" id="MobiDB-lite"/>
    </source>
</evidence>
<organism evidence="2 3">
    <name type="scientific">Owenia fusiformis</name>
    <name type="common">Polychaete worm</name>
    <dbReference type="NCBI Taxonomy" id="6347"/>
    <lineage>
        <taxon>Eukaryota</taxon>
        <taxon>Metazoa</taxon>
        <taxon>Spiralia</taxon>
        <taxon>Lophotrochozoa</taxon>
        <taxon>Annelida</taxon>
        <taxon>Polychaeta</taxon>
        <taxon>Sedentaria</taxon>
        <taxon>Canalipalpata</taxon>
        <taxon>Sabellida</taxon>
        <taxon>Oweniida</taxon>
        <taxon>Oweniidae</taxon>
        <taxon>Owenia</taxon>
    </lineage>
</organism>
<gene>
    <name evidence="2" type="ORF">OFUS_LOCUS13668</name>
</gene>
<feature type="region of interest" description="Disordered" evidence="1">
    <location>
        <begin position="1"/>
        <end position="20"/>
    </location>
</feature>
<dbReference type="InterPro" id="IPR024983">
    <property type="entry name" value="CHAT_dom"/>
</dbReference>
<keyword evidence="3" id="KW-1185">Reference proteome</keyword>
<accession>A0A8J1Y582</accession>
<dbReference type="PROSITE" id="PS50005">
    <property type="entry name" value="TPR"/>
    <property type="match status" value="4"/>
</dbReference>
<dbReference type="SMART" id="SM00028">
    <property type="entry name" value="TPR"/>
    <property type="match status" value="9"/>
</dbReference>
<dbReference type="Pfam" id="PF13181">
    <property type="entry name" value="TPR_8"/>
    <property type="match status" value="1"/>
</dbReference>